<dbReference type="OrthoDB" id="25498at2759"/>
<dbReference type="Gene3D" id="3.40.140.10">
    <property type="entry name" value="Cytidine Deaminase, domain 2"/>
    <property type="match status" value="1"/>
</dbReference>
<dbReference type="Pfam" id="PF01398">
    <property type="entry name" value="JAB"/>
    <property type="match status" value="1"/>
</dbReference>
<name>A0A9P8PHP8_9ASCO</name>
<dbReference type="InterPro" id="IPR000555">
    <property type="entry name" value="JAMM/MPN+_dom"/>
</dbReference>
<evidence type="ECO:0000313" key="2">
    <source>
        <dbReference type="EMBL" id="KAH3672191.1"/>
    </source>
</evidence>
<dbReference type="EMBL" id="JAEUBF010001178">
    <property type="protein sequence ID" value="KAH3672191.1"/>
    <property type="molecule type" value="Genomic_DNA"/>
</dbReference>
<organism evidence="2 3">
    <name type="scientific">Wickerhamomyces mucosus</name>
    <dbReference type="NCBI Taxonomy" id="1378264"/>
    <lineage>
        <taxon>Eukaryota</taxon>
        <taxon>Fungi</taxon>
        <taxon>Dikarya</taxon>
        <taxon>Ascomycota</taxon>
        <taxon>Saccharomycotina</taxon>
        <taxon>Saccharomycetes</taxon>
        <taxon>Phaffomycetales</taxon>
        <taxon>Wickerhamomycetaceae</taxon>
        <taxon>Wickerhamomyces</taxon>
    </lineage>
</organism>
<evidence type="ECO:0000259" key="1">
    <source>
        <dbReference type="PROSITE" id="PS50249"/>
    </source>
</evidence>
<dbReference type="Proteomes" id="UP000769528">
    <property type="component" value="Unassembled WGS sequence"/>
</dbReference>
<dbReference type="InterPro" id="IPR037518">
    <property type="entry name" value="MPN"/>
</dbReference>
<dbReference type="GO" id="GO:0008237">
    <property type="term" value="F:metallopeptidase activity"/>
    <property type="evidence" value="ECO:0007669"/>
    <property type="project" value="InterPro"/>
</dbReference>
<dbReference type="GO" id="GO:0071541">
    <property type="term" value="C:eukaryotic translation initiation factor 3 complex, eIF3m"/>
    <property type="evidence" value="ECO:0007669"/>
    <property type="project" value="TreeGrafter"/>
</dbReference>
<dbReference type="GO" id="GO:0031369">
    <property type="term" value="F:translation initiation factor binding"/>
    <property type="evidence" value="ECO:0007669"/>
    <property type="project" value="TreeGrafter"/>
</dbReference>
<protein>
    <recommendedName>
        <fullName evidence="1">MPN domain-containing protein</fullName>
    </recommendedName>
</protein>
<comment type="caution">
    <text evidence="2">The sequence shown here is derived from an EMBL/GenBank/DDBJ whole genome shotgun (WGS) entry which is preliminary data.</text>
</comment>
<gene>
    <name evidence="2" type="ORF">WICMUC_004420</name>
</gene>
<dbReference type="PANTHER" id="PTHR10540">
    <property type="entry name" value="EUKARYOTIC TRANSLATION INITIATION FACTOR 3 SUBUNIT F-RELATED"/>
    <property type="match status" value="1"/>
</dbReference>
<keyword evidence="3" id="KW-1185">Reference proteome</keyword>
<evidence type="ECO:0000313" key="3">
    <source>
        <dbReference type="Proteomes" id="UP000769528"/>
    </source>
</evidence>
<dbReference type="GO" id="GO:0003743">
    <property type="term" value="F:translation initiation factor activity"/>
    <property type="evidence" value="ECO:0007669"/>
    <property type="project" value="TreeGrafter"/>
</dbReference>
<dbReference type="Pfam" id="PF13012">
    <property type="entry name" value="MitMem_reg"/>
    <property type="match status" value="1"/>
</dbReference>
<reference evidence="2" key="2">
    <citation type="submission" date="2021-01" db="EMBL/GenBank/DDBJ databases">
        <authorList>
            <person name="Schikora-Tamarit M.A."/>
        </authorList>
    </citation>
    <scope>NUCLEOTIDE SEQUENCE</scope>
    <source>
        <strain evidence="2">CBS6341</strain>
    </source>
</reference>
<dbReference type="PROSITE" id="PS50249">
    <property type="entry name" value="MPN"/>
    <property type="match status" value="1"/>
</dbReference>
<dbReference type="AlphaFoldDB" id="A0A9P8PHP8"/>
<feature type="domain" description="MPN" evidence="1">
    <location>
        <begin position="26"/>
        <end position="161"/>
    </location>
</feature>
<dbReference type="PANTHER" id="PTHR10540:SF6">
    <property type="entry name" value="EUKARYOTIC TRANSLATION INITIATION FACTOR 3 SUBUNIT F"/>
    <property type="match status" value="1"/>
</dbReference>
<accession>A0A9P8PHP8</accession>
<sequence>MSQGLNIVRPNLAQSFGAVSSSPITVLVQSPALFQILEFALRSENGQKVIGTLVGQRSDDGSEIEVRDAYIVPHRDEGDEVTIEEYHHRSLFQLHKRSHPKDSILGWFSTSPQIDSFTSLVHDFYSRSSDGTYPHPAVHLTLDHDLSSPDALKQLPTLNTYIGSPIGASIQTAANLKIDKGSSYLFTSVSNEVTFDAQEKSLLNYSSRQVFEEKESIDILQNAVDLNSLSEHLNKIDLLISSTLAYIEKIENKQIEGDEKFAKFLLSNLKTNIDSVNLEDLEKTFNSHIQDVLMVEYLTSSIKTQLELSAKLATLV</sequence>
<dbReference type="InterPro" id="IPR024969">
    <property type="entry name" value="EIF3F/CSN6-like_C"/>
</dbReference>
<proteinExistence type="predicted"/>
<reference evidence="2" key="1">
    <citation type="journal article" date="2021" name="Open Biol.">
        <title>Shared evolutionary footprints suggest mitochondrial oxidative damage underlies multiple complex I losses in fungi.</title>
        <authorList>
            <person name="Schikora-Tamarit M.A."/>
            <person name="Marcet-Houben M."/>
            <person name="Nosek J."/>
            <person name="Gabaldon T."/>
        </authorList>
    </citation>
    <scope>NUCLEOTIDE SEQUENCE</scope>
    <source>
        <strain evidence="2">CBS6341</strain>
    </source>
</reference>